<dbReference type="EMBL" id="LSRX01005571">
    <property type="protein sequence ID" value="OLP73396.1"/>
    <property type="molecule type" value="Genomic_DNA"/>
</dbReference>
<proteinExistence type="predicted"/>
<keyword evidence="3" id="KW-1185">Reference proteome</keyword>
<dbReference type="AlphaFoldDB" id="A0A1Q9BRW2"/>
<organism evidence="2 3">
    <name type="scientific">Symbiodinium microadriaticum</name>
    <name type="common">Dinoflagellate</name>
    <name type="synonym">Zooxanthella microadriatica</name>
    <dbReference type="NCBI Taxonomy" id="2951"/>
    <lineage>
        <taxon>Eukaryota</taxon>
        <taxon>Sar</taxon>
        <taxon>Alveolata</taxon>
        <taxon>Dinophyceae</taxon>
        <taxon>Suessiales</taxon>
        <taxon>Symbiodiniaceae</taxon>
        <taxon>Symbiodinium</taxon>
    </lineage>
</organism>
<accession>A0A1Q9BRW2</accession>
<feature type="compositionally biased region" description="Basic residues" evidence="1">
    <location>
        <begin position="65"/>
        <end position="85"/>
    </location>
</feature>
<reference evidence="2 3" key="1">
    <citation type="submission" date="2016-02" db="EMBL/GenBank/DDBJ databases">
        <title>Genome analysis of coral dinoflagellate symbionts highlights evolutionary adaptations to a symbiotic lifestyle.</title>
        <authorList>
            <person name="Aranda M."/>
            <person name="Li Y."/>
            <person name="Liew Y.J."/>
            <person name="Baumgarten S."/>
            <person name="Simakov O."/>
            <person name="Wilson M."/>
            <person name="Piel J."/>
            <person name="Ashoor H."/>
            <person name="Bougouffa S."/>
            <person name="Bajic V.B."/>
            <person name="Ryu T."/>
            <person name="Ravasi T."/>
            <person name="Bayer T."/>
            <person name="Micklem G."/>
            <person name="Kim H."/>
            <person name="Bhak J."/>
            <person name="Lajeunesse T.C."/>
            <person name="Voolstra C.R."/>
        </authorList>
    </citation>
    <scope>NUCLEOTIDE SEQUENCE [LARGE SCALE GENOMIC DNA]</scope>
    <source>
        <strain evidence="2 3">CCMP2467</strain>
    </source>
</reference>
<feature type="region of interest" description="Disordered" evidence="1">
    <location>
        <begin position="55"/>
        <end position="109"/>
    </location>
</feature>
<sequence>MSLLQDVQAPRFRKTGKSSEAAAIVESLPQQTKVAHATAQKLLAADKRELAKQLKGQVKDTAAKSKAKPKAKGKAKAKAGAKAKKEKVGPKTNWARRKNSFFAKTKASADKKMQQKELEACWKASQARADVLATLSKKEIKRRRYD</sequence>
<evidence type="ECO:0000313" key="2">
    <source>
        <dbReference type="EMBL" id="OLP73396.1"/>
    </source>
</evidence>
<comment type="caution">
    <text evidence="2">The sequence shown here is derived from an EMBL/GenBank/DDBJ whole genome shotgun (WGS) entry which is preliminary data.</text>
</comment>
<dbReference type="OrthoDB" id="437322at2759"/>
<dbReference type="Proteomes" id="UP000186817">
    <property type="component" value="Unassembled WGS sequence"/>
</dbReference>
<protein>
    <submittedName>
        <fullName evidence="2">Uncharacterized protein</fullName>
    </submittedName>
</protein>
<evidence type="ECO:0000313" key="3">
    <source>
        <dbReference type="Proteomes" id="UP000186817"/>
    </source>
</evidence>
<name>A0A1Q9BRW2_SYMMI</name>
<feature type="region of interest" description="Disordered" evidence="1">
    <location>
        <begin position="1"/>
        <end position="20"/>
    </location>
</feature>
<gene>
    <name evidence="2" type="ORF">AK812_SmicGene47377</name>
</gene>
<evidence type="ECO:0000256" key="1">
    <source>
        <dbReference type="SAM" id="MobiDB-lite"/>
    </source>
</evidence>